<dbReference type="InParanoid" id="Q18819"/>
<dbReference type="HOGENOM" id="CLU_2724491_0_0_1"/>
<feature type="chain" id="PRO_5004187019" evidence="1">
    <location>
        <begin position="23"/>
        <end position="76"/>
    </location>
</feature>
<dbReference type="UCSC" id="C54C6.5">
    <property type="organism name" value="c. elegans"/>
</dbReference>
<gene>
    <name evidence="2 4" type="primary">nssp-29</name>
    <name evidence="4" type="ORF">C54C6.5</name>
    <name evidence="2" type="ORF">CELE_C54C6.5</name>
</gene>
<dbReference type="OrthoDB" id="5835160at2759"/>
<dbReference type="Bgee" id="WBGene00008287">
    <property type="expression patterns" value="Expressed in larva and 3 other cell types or tissues"/>
</dbReference>
<protein>
    <submittedName>
        <fullName evidence="2">Toxin</fullName>
    </submittedName>
</protein>
<dbReference type="FunCoup" id="Q18819">
    <property type="interactions" value="65"/>
</dbReference>
<dbReference type="GeneID" id="183767"/>
<keyword evidence="1" id="KW-0732">Signal</keyword>
<accession>Q18819</accession>
<dbReference type="WormBase" id="C54C6.5">
    <property type="protein sequence ID" value="CE40928"/>
    <property type="gene ID" value="WBGene00008287"/>
    <property type="gene designation" value="nssp-29"/>
</dbReference>
<dbReference type="AlphaFoldDB" id="Q18819"/>
<reference evidence="2 3" key="1">
    <citation type="journal article" date="1998" name="Science">
        <title>Genome sequence of the nematode C. elegans: a platform for investigating biology.</title>
        <authorList>
            <consortium name="The C. elegans sequencing consortium"/>
            <person name="Sulson J.E."/>
            <person name="Waterston R."/>
        </authorList>
    </citation>
    <scope>NUCLEOTIDE SEQUENCE [LARGE SCALE GENOMIC DNA]</scope>
    <source>
        <strain evidence="2 3">Bristol N2</strain>
    </source>
</reference>
<organism evidence="2 3">
    <name type="scientific">Caenorhabditis elegans</name>
    <dbReference type="NCBI Taxonomy" id="6239"/>
    <lineage>
        <taxon>Eukaryota</taxon>
        <taxon>Metazoa</taxon>
        <taxon>Ecdysozoa</taxon>
        <taxon>Nematoda</taxon>
        <taxon>Chromadorea</taxon>
        <taxon>Rhabditida</taxon>
        <taxon>Rhabditina</taxon>
        <taxon>Rhabditomorpha</taxon>
        <taxon>Rhabditoidea</taxon>
        <taxon>Rhabditidae</taxon>
        <taxon>Peloderinae</taxon>
        <taxon>Caenorhabditis</taxon>
    </lineage>
</organism>
<sequence length="76" mass="8479">MKCSIFLALVLFSAVLLFQSEASSVPSSEVQNTLFKPSSVVFRAKCKMMCSQMCSPVLGVCDRYNKCVCLNNYRIL</sequence>
<evidence type="ECO:0000313" key="4">
    <source>
        <dbReference type="WormBase" id="C54C6.5"/>
    </source>
</evidence>
<dbReference type="Proteomes" id="UP000001940">
    <property type="component" value="Chromosome III"/>
</dbReference>
<dbReference type="PaxDb" id="6239-C54C6.5"/>
<keyword evidence="3" id="KW-1185">Reference proteome</keyword>
<dbReference type="OMA" id="RAKCKIM"/>
<dbReference type="eggNOG" id="ENOG502TIRY">
    <property type="taxonomic scope" value="Eukaryota"/>
</dbReference>
<evidence type="ECO:0000256" key="1">
    <source>
        <dbReference type="SAM" id="SignalP"/>
    </source>
</evidence>
<dbReference type="EMBL" id="BX284603">
    <property type="protein sequence ID" value="CAB00856.2"/>
    <property type="molecule type" value="Genomic_DNA"/>
</dbReference>
<feature type="signal peptide" evidence="1">
    <location>
        <begin position="1"/>
        <end position="22"/>
    </location>
</feature>
<dbReference type="AGR" id="WB:WBGene00008287"/>
<proteinExistence type="predicted"/>
<evidence type="ECO:0000313" key="3">
    <source>
        <dbReference type="Proteomes" id="UP000001940"/>
    </source>
</evidence>
<dbReference type="KEGG" id="cel:CELE_C54C6.5"/>
<dbReference type="PIR" id="T20197">
    <property type="entry name" value="T20197"/>
</dbReference>
<dbReference type="CTD" id="183767"/>
<name>Q18819_CAEEL</name>
<evidence type="ECO:0000313" key="2">
    <source>
        <dbReference type="EMBL" id="CAB00856.2"/>
    </source>
</evidence>
<dbReference type="RefSeq" id="NP_497729.2">
    <property type="nucleotide sequence ID" value="NM_065328.4"/>
</dbReference>